<reference evidence="3 4" key="1">
    <citation type="submission" date="2019-09" db="EMBL/GenBank/DDBJ databases">
        <title>Paraburkholderia podalyriae sp. nov., A South African Podalyria-associated rhizobium.</title>
        <authorList>
            <person name="Mavima L."/>
            <person name="Beukes C.W."/>
            <person name="Palmer M."/>
            <person name="De Meyer S.E."/>
            <person name="James E.K."/>
            <person name="Maluk M."/>
            <person name="Avontuur J.R."/>
            <person name="Chan W.Y."/>
            <person name="Venter S.N."/>
            <person name="Steenkamp E.T."/>
        </authorList>
    </citation>
    <scope>NUCLEOTIDE SEQUENCE [LARGE SCALE GENOMIC DNA]</scope>
    <source>
        <strain evidence="3 4">WC7.3b</strain>
    </source>
</reference>
<accession>A0ABR7PLC5</accession>
<dbReference type="InterPro" id="IPR047797">
    <property type="entry name" value="ISNCY_transpos"/>
</dbReference>
<dbReference type="SUPFAM" id="SSF46689">
    <property type="entry name" value="Homeodomain-like"/>
    <property type="match status" value="1"/>
</dbReference>
<dbReference type="Gene3D" id="3.30.420.10">
    <property type="entry name" value="Ribonuclease H-like superfamily/Ribonuclease H"/>
    <property type="match status" value="1"/>
</dbReference>
<dbReference type="InterPro" id="IPR036397">
    <property type="entry name" value="RNaseH_sf"/>
</dbReference>
<evidence type="ECO:0000256" key="1">
    <source>
        <dbReference type="SAM" id="MobiDB-lite"/>
    </source>
</evidence>
<dbReference type="PROSITE" id="PS50994">
    <property type="entry name" value="INTEGRASE"/>
    <property type="match status" value="1"/>
</dbReference>
<dbReference type="NCBIfam" id="NF033594">
    <property type="entry name" value="transpos_ISNCY_2"/>
    <property type="match status" value="1"/>
</dbReference>
<proteinExistence type="predicted"/>
<sequence length="487" mass="54608">MNATGTITMTMREIDRFKVIEAVMERRLKPGQAAGRLGLSVRQVERLVLRYQAAGVAGLVSGKRGCPSNHQLPAGKAQRALALIRERYPDFGPTLACEKLRECHGIDLAVETVRTLMRTAGLWIPRKERPPRVHQPRNRRACLGELVQIDGSDHRWFEGRGPACTLLVFIDDATGRLMALHFTATESTFSYFEALQKYLAAHGKPVAFYSDKASVFYVKHRSETAGKGVTQFGRALYELNIDAFCANTSQAKGRVERANLTLQDRLVKELRLRGISTREAANAYAPSFIADFNRRFGRPPRSEHDGHRPLRGDEDLRQILAYRVPRRISNALTVQYDRVMYLLTDTPFARTLMHEYVEVVEYPDGVIEVQAQGVVLPCRQYDRIARVDQGAEVENKRLASVLEVARCVQAIRDDRRAAGSPSRTHVGEAVRAKKALVGLKKQRSIEVADINEVIREVSIKAIRGRGAAAPPQPKNIRKRTAKPDISI</sequence>
<dbReference type="InterPro" id="IPR009057">
    <property type="entry name" value="Homeodomain-like_sf"/>
</dbReference>
<dbReference type="SUPFAM" id="SSF53098">
    <property type="entry name" value="Ribonuclease H-like"/>
    <property type="match status" value="1"/>
</dbReference>
<gene>
    <name evidence="3" type="ORF">F6X42_11330</name>
</gene>
<comment type="caution">
    <text evidence="3">The sequence shown here is derived from an EMBL/GenBank/DDBJ whole genome shotgun (WGS) entry which is preliminary data.</text>
</comment>
<evidence type="ECO:0000313" key="4">
    <source>
        <dbReference type="Proteomes" id="UP000736373"/>
    </source>
</evidence>
<dbReference type="EMBL" id="VZQQ01000007">
    <property type="protein sequence ID" value="MBC8747180.1"/>
    <property type="molecule type" value="Genomic_DNA"/>
</dbReference>
<evidence type="ECO:0000313" key="3">
    <source>
        <dbReference type="EMBL" id="MBC8747180.1"/>
    </source>
</evidence>
<dbReference type="InterPro" id="IPR012337">
    <property type="entry name" value="RNaseH-like_sf"/>
</dbReference>
<protein>
    <submittedName>
        <fullName evidence="3">ISNCY family transposase</fullName>
    </submittedName>
</protein>
<dbReference type="PANTHER" id="PTHR35004:SF7">
    <property type="entry name" value="INTEGRASE PROTEIN"/>
    <property type="match status" value="1"/>
</dbReference>
<organism evidence="3 4">
    <name type="scientific">Paraburkholderia podalyriae</name>
    <dbReference type="NCBI Taxonomy" id="1938811"/>
    <lineage>
        <taxon>Bacteria</taxon>
        <taxon>Pseudomonadati</taxon>
        <taxon>Pseudomonadota</taxon>
        <taxon>Betaproteobacteria</taxon>
        <taxon>Burkholderiales</taxon>
        <taxon>Burkholderiaceae</taxon>
        <taxon>Paraburkholderia</taxon>
    </lineage>
</organism>
<keyword evidence="4" id="KW-1185">Reference proteome</keyword>
<dbReference type="InterPro" id="IPR001584">
    <property type="entry name" value="Integrase_cat-core"/>
</dbReference>
<feature type="region of interest" description="Disordered" evidence="1">
    <location>
        <begin position="465"/>
        <end position="487"/>
    </location>
</feature>
<dbReference type="PANTHER" id="PTHR35004">
    <property type="entry name" value="TRANSPOSASE RV3428C-RELATED"/>
    <property type="match status" value="1"/>
</dbReference>
<feature type="domain" description="Integrase catalytic" evidence="2">
    <location>
        <begin position="132"/>
        <end position="317"/>
    </location>
</feature>
<dbReference type="Pfam" id="PF13565">
    <property type="entry name" value="HTH_32"/>
    <property type="match status" value="1"/>
</dbReference>
<dbReference type="Proteomes" id="UP000736373">
    <property type="component" value="Unassembled WGS sequence"/>
</dbReference>
<evidence type="ECO:0000259" key="2">
    <source>
        <dbReference type="PROSITE" id="PS50994"/>
    </source>
</evidence>
<dbReference type="RefSeq" id="WP_187634262.1">
    <property type="nucleotide sequence ID" value="NZ_VZQQ01000007.1"/>
</dbReference>
<name>A0ABR7PLC5_9BURK</name>